<organism evidence="3 4">
    <name type="scientific">Candidatus Terraquivivens tikiterensis</name>
    <dbReference type="NCBI Taxonomy" id="1980982"/>
    <lineage>
        <taxon>Archaea</taxon>
        <taxon>Nitrososphaerota</taxon>
        <taxon>Candidatus Wolframiiraptoraceae</taxon>
        <taxon>Candidatus Terraquivivens</taxon>
    </lineage>
</organism>
<dbReference type="PANTHER" id="PTHR43685:SF2">
    <property type="entry name" value="GLYCOSYLTRANSFERASE 2-LIKE DOMAIN-CONTAINING PROTEIN"/>
    <property type="match status" value="1"/>
</dbReference>
<dbReference type="PANTHER" id="PTHR43685">
    <property type="entry name" value="GLYCOSYLTRANSFERASE"/>
    <property type="match status" value="1"/>
</dbReference>
<dbReference type="EMBL" id="NDWU01000022">
    <property type="protein sequence ID" value="PUA31215.1"/>
    <property type="molecule type" value="Genomic_DNA"/>
</dbReference>
<reference evidence="3 4" key="1">
    <citation type="submission" date="2017-04" db="EMBL/GenBank/DDBJ databases">
        <title>Draft Aigarchaeota genome from a New Zealand hot spring.</title>
        <authorList>
            <person name="Reysenbach A.-L."/>
            <person name="Donaho J.A."/>
            <person name="Gerhart J."/>
            <person name="Kelley J.F."/>
            <person name="Kouba K."/>
            <person name="Podar M."/>
            <person name="Stott M."/>
        </authorList>
    </citation>
    <scope>NUCLEOTIDE SEQUENCE [LARGE SCALE GENOMIC DNA]</scope>
    <source>
        <strain evidence="3">NZ13_MG1</strain>
    </source>
</reference>
<protein>
    <recommendedName>
        <fullName evidence="2">Glycosyltransferase 2-like domain-containing protein</fullName>
    </recommendedName>
</protein>
<dbReference type="InterPro" id="IPR029044">
    <property type="entry name" value="Nucleotide-diphossugar_trans"/>
</dbReference>
<dbReference type="AlphaFoldDB" id="A0A2R7Y100"/>
<dbReference type="Proteomes" id="UP000244066">
    <property type="component" value="Unassembled WGS sequence"/>
</dbReference>
<gene>
    <name evidence="3" type="ORF">B9J98_07085</name>
</gene>
<accession>A0A2R7Y100</accession>
<sequence length="250" mass="28847">MQKKKGRLAAGEGYPYVPGLVSIIIPVHDRKKLVNCLRAIEAQTYPMIETVLVEFRGLPAEKRNVGFMASEGEYVYFLDEDEYISPTVVEECVRKAEQGYDIVAVPVTKSVPNEYVARCIAIIRESTYKTMFFRRRVLERIGMFDPEYRLCDDVEIRLRALSAGYKVSAIETGSLVHDERVTLSDTLRKTLISRRGFRKLRQAYGRETYRRVVRAGFHRRRIFRELLASPAHILGVALILVMRFIARRIP</sequence>
<dbReference type="Gene3D" id="3.90.550.10">
    <property type="entry name" value="Spore Coat Polysaccharide Biosynthesis Protein SpsA, Chain A"/>
    <property type="match status" value="1"/>
</dbReference>
<name>A0A2R7Y100_9ARCH</name>
<dbReference type="Pfam" id="PF00535">
    <property type="entry name" value="Glycos_transf_2"/>
    <property type="match status" value="1"/>
</dbReference>
<feature type="transmembrane region" description="Helical" evidence="1">
    <location>
        <begin position="226"/>
        <end position="246"/>
    </location>
</feature>
<dbReference type="InterPro" id="IPR001173">
    <property type="entry name" value="Glyco_trans_2-like"/>
</dbReference>
<evidence type="ECO:0000256" key="1">
    <source>
        <dbReference type="SAM" id="Phobius"/>
    </source>
</evidence>
<dbReference type="InterPro" id="IPR050834">
    <property type="entry name" value="Glycosyltransf_2"/>
</dbReference>
<comment type="caution">
    <text evidence="3">The sequence shown here is derived from an EMBL/GenBank/DDBJ whole genome shotgun (WGS) entry which is preliminary data.</text>
</comment>
<keyword evidence="1" id="KW-1133">Transmembrane helix</keyword>
<feature type="domain" description="Glycosyltransferase 2-like" evidence="2">
    <location>
        <begin position="60"/>
        <end position="114"/>
    </location>
</feature>
<evidence type="ECO:0000313" key="3">
    <source>
        <dbReference type="EMBL" id="PUA31215.1"/>
    </source>
</evidence>
<evidence type="ECO:0000313" key="4">
    <source>
        <dbReference type="Proteomes" id="UP000244066"/>
    </source>
</evidence>
<proteinExistence type="predicted"/>
<evidence type="ECO:0000259" key="2">
    <source>
        <dbReference type="Pfam" id="PF00535"/>
    </source>
</evidence>
<keyword evidence="1" id="KW-0472">Membrane</keyword>
<dbReference type="SUPFAM" id="SSF53448">
    <property type="entry name" value="Nucleotide-diphospho-sugar transferases"/>
    <property type="match status" value="1"/>
</dbReference>
<keyword evidence="1" id="KW-0812">Transmembrane</keyword>